<comment type="function">
    <text evidence="8">Probably involved in the RNA silencing pathway and required for the generation of small interfering RNAs (siRNAs).</text>
</comment>
<dbReference type="EC" id="2.7.7.48" evidence="8"/>
<evidence type="ECO:0000256" key="5">
    <source>
        <dbReference type="ARBA" id="ARBA00022884"/>
    </source>
</evidence>
<comment type="catalytic activity">
    <reaction evidence="7 8">
        <text>RNA(n) + a ribonucleoside 5'-triphosphate = RNA(n+1) + diphosphate</text>
        <dbReference type="Rhea" id="RHEA:21248"/>
        <dbReference type="Rhea" id="RHEA-COMP:14527"/>
        <dbReference type="Rhea" id="RHEA-COMP:17342"/>
        <dbReference type="ChEBI" id="CHEBI:33019"/>
        <dbReference type="ChEBI" id="CHEBI:61557"/>
        <dbReference type="ChEBI" id="CHEBI:140395"/>
        <dbReference type="EC" id="2.7.7.48"/>
    </reaction>
</comment>
<keyword evidence="6 8" id="KW-0943">RNA-mediated gene silencing</keyword>
<evidence type="ECO:0000313" key="12">
    <source>
        <dbReference type="Proteomes" id="UP000436088"/>
    </source>
</evidence>
<evidence type="ECO:0000256" key="1">
    <source>
        <dbReference type="ARBA" id="ARBA00005762"/>
    </source>
</evidence>
<gene>
    <name evidence="11" type="ORF">F3Y22_tig00111238pilonHSYRG00409</name>
</gene>
<comment type="caution">
    <text evidence="11">The sequence shown here is derived from an EMBL/GenBank/DDBJ whole genome shotgun (WGS) entry which is preliminary data.</text>
</comment>
<dbReference type="Pfam" id="PF05183">
    <property type="entry name" value="RdRP"/>
    <property type="match status" value="1"/>
</dbReference>
<evidence type="ECO:0000256" key="7">
    <source>
        <dbReference type="ARBA" id="ARBA00048744"/>
    </source>
</evidence>
<evidence type="ECO:0000256" key="6">
    <source>
        <dbReference type="ARBA" id="ARBA00023158"/>
    </source>
</evidence>
<dbReference type="GO" id="GO:0003723">
    <property type="term" value="F:RNA binding"/>
    <property type="evidence" value="ECO:0007669"/>
    <property type="project" value="UniProtKB-KW"/>
</dbReference>
<dbReference type="PANTHER" id="PTHR23079">
    <property type="entry name" value="RNA-DEPENDENT RNA POLYMERASE"/>
    <property type="match status" value="1"/>
</dbReference>
<dbReference type="InterPro" id="IPR058752">
    <property type="entry name" value="RDRP_C_head"/>
</dbReference>
<dbReference type="GO" id="GO:0030422">
    <property type="term" value="P:siRNA processing"/>
    <property type="evidence" value="ECO:0007669"/>
    <property type="project" value="TreeGrafter"/>
</dbReference>
<dbReference type="PANTHER" id="PTHR23079:SF18">
    <property type="entry name" value="RNA-DEPENDENT RNA POLYMERASE 6"/>
    <property type="match status" value="1"/>
</dbReference>
<keyword evidence="4 8" id="KW-0548">Nucleotidyltransferase</keyword>
<dbReference type="InterPro" id="IPR057596">
    <property type="entry name" value="RDRP_core"/>
</dbReference>
<feature type="domain" description="RDRP C-terminal head" evidence="10">
    <location>
        <begin position="108"/>
        <end position="259"/>
    </location>
</feature>
<keyword evidence="3 8" id="KW-0808">Transferase</keyword>
<organism evidence="11 12">
    <name type="scientific">Hibiscus syriacus</name>
    <name type="common">Rose of Sharon</name>
    <dbReference type="NCBI Taxonomy" id="106335"/>
    <lineage>
        <taxon>Eukaryota</taxon>
        <taxon>Viridiplantae</taxon>
        <taxon>Streptophyta</taxon>
        <taxon>Embryophyta</taxon>
        <taxon>Tracheophyta</taxon>
        <taxon>Spermatophyta</taxon>
        <taxon>Magnoliopsida</taxon>
        <taxon>eudicotyledons</taxon>
        <taxon>Gunneridae</taxon>
        <taxon>Pentapetalae</taxon>
        <taxon>rosids</taxon>
        <taxon>malvids</taxon>
        <taxon>Malvales</taxon>
        <taxon>Malvaceae</taxon>
        <taxon>Malvoideae</taxon>
        <taxon>Hibiscus</taxon>
    </lineage>
</organism>
<dbReference type="InterPro" id="IPR007855">
    <property type="entry name" value="RDRP"/>
</dbReference>
<sequence length="282" mass="32443">MVNEHLGSICNAHVVHSDVSKFGAQDEKCLLLAQLAAIAVDFPKTGKIVSMPAHLKPKHYPDFMGKEEFQSYKSSKILGRLYRHVKDAYDDDVSESSQLNFDASDINYDPVLEITGSADFIADAWAKKCSYDGQLVGLLQQYKVKREEEVVTGHIWSMPKYASRKLGDLKEKLSHSYGSLRKEFRQHFENMDLDFQQLNEDEKNEWYERKASAWYQVTYHPKWVKKTLEFQKSDGDEGVVMLSFAWIAADYLARIKVKHRGTGNFDFGKPINSLVRYLADRI</sequence>
<dbReference type="Proteomes" id="UP000436088">
    <property type="component" value="Unassembled WGS sequence"/>
</dbReference>
<keyword evidence="12" id="KW-1185">Reference proteome</keyword>
<evidence type="ECO:0000256" key="2">
    <source>
        <dbReference type="ARBA" id="ARBA00022484"/>
    </source>
</evidence>
<evidence type="ECO:0000313" key="11">
    <source>
        <dbReference type="EMBL" id="KAE8682689.1"/>
    </source>
</evidence>
<dbReference type="Pfam" id="PF26253">
    <property type="entry name" value="RdRP_head"/>
    <property type="match status" value="1"/>
</dbReference>
<evidence type="ECO:0000259" key="9">
    <source>
        <dbReference type="Pfam" id="PF05183"/>
    </source>
</evidence>
<protein>
    <recommendedName>
        <fullName evidence="8">RNA-dependent RNA polymerase</fullName>
        <ecNumber evidence="8">2.7.7.48</ecNumber>
    </recommendedName>
</protein>
<dbReference type="GO" id="GO:0003968">
    <property type="term" value="F:RNA-directed RNA polymerase activity"/>
    <property type="evidence" value="ECO:0007669"/>
    <property type="project" value="UniProtKB-KW"/>
</dbReference>
<proteinExistence type="inferred from homology"/>
<keyword evidence="5 8" id="KW-0694">RNA-binding</keyword>
<feature type="domain" description="RDRP core" evidence="9">
    <location>
        <begin position="1"/>
        <end position="85"/>
    </location>
</feature>
<accession>A0A6A2YTM1</accession>
<comment type="similarity">
    <text evidence="1 8">Belongs to the RdRP family.</text>
</comment>
<evidence type="ECO:0000259" key="10">
    <source>
        <dbReference type="Pfam" id="PF26253"/>
    </source>
</evidence>
<evidence type="ECO:0000256" key="4">
    <source>
        <dbReference type="ARBA" id="ARBA00022695"/>
    </source>
</evidence>
<dbReference type="EMBL" id="VEPZ02001279">
    <property type="protein sequence ID" value="KAE8682689.1"/>
    <property type="molecule type" value="Genomic_DNA"/>
</dbReference>
<dbReference type="GO" id="GO:0031380">
    <property type="term" value="C:nuclear RNA-directed RNA polymerase complex"/>
    <property type="evidence" value="ECO:0007669"/>
    <property type="project" value="TreeGrafter"/>
</dbReference>
<name>A0A6A2YTM1_HIBSY</name>
<keyword evidence="2 8" id="KW-0696">RNA-directed RNA polymerase</keyword>
<reference evidence="11" key="1">
    <citation type="submission" date="2019-09" db="EMBL/GenBank/DDBJ databases">
        <title>Draft genome information of white flower Hibiscus syriacus.</title>
        <authorList>
            <person name="Kim Y.-M."/>
        </authorList>
    </citation>
    <scope>NUCLEOTIDE SEQUENCE [LARGE SCALE GENOMIC DNA]</scope>
    <source>
        <strain evidence="11">YM2019G1</strain>
    </source>
</reference>
<dbReference type="AlphaFoldDB" id="A0A6A2YTM1"/>
<evidence type="ECO:0000256" key="3">
    <source>
        <dbReference type="ARBA" id="ARBA00022679"/>
    </source>
</evidence>
<evidence type="ECO:0000256" key="8">
    <source>
        <dbReference type="RuleBase" id="RU363098"/>
    </source>
</evidence>